<accession>A0A1P8MR70</accession>
<dbReference type="EMBL" id="CP019312">
    <property type="protein sequence ID" value="APX10512.1"/>
    <property type="molecule type" value="Genomic_DNA"/>
</dbReference>
<sequence>MQILNWLFVRFCAHRTRSGGLWTARRRWLGAECSNALQDLRAMSKVDPRILEAATRLKDLMPPEIRENISLGRHSAELANRAKAIRKTDPERAGLIQATGLLLQSAQRLLSGYEHPSCAC</sequence>
<organism evidence="1 2">
    <name type="scientific">Tateyamaria omphalii</name>
    <dbReference type="NCBI Taxonomy" id="299262"/>
    <lineage>
        <taxon>Bacteria</taxon>
        <taxon>Pseudomonadati</taxon>
        <taxon>Pseudomonadota</taxon>
        <taxon>Alphaproteobacteria</taxon>
        <taxon>Rhodobacterales</taxon>
        <taxon>Roseobacteraceae</taxon>
        <taxon>Tateyamaria</taxon>
    </lineage>
</organism>
<dbReference type="Proteomes" id="UP000186336">
    <property type="component" value="Chromosome"/>
</dbReference>
<reference evidence="1 2" key="1">
    <citation type="submission" date="2017-01" db="EMBL/GenBank/DDBJ databases">
        <title>Complete genome of Tateyamaria omphalii DOK1-4 isolated from seawater in Dokdo.</title>
        <authorList>
            <person name="Kim J.H."/>
            <person name="Chi W.-J."/>
        </authorList>
    </citation>
    <scope>NUCLEOTIDE SEQUENCE [LARGE SCALE GENOMIC DNA]</scope>
    <source>
        <strain evidence="1 2">DOK1-4</strain>
    </source>
</reference>
<protein>
    <submittedName>
        <fullName evidence="1">Uncharacterized protein</fullName>
    </submittedName>
</protein>
<name>A0A1P8MR70_9RHOB</name>
<gene>
    <name evidence="1" type="ORF">BWR18_01460</name>
</gene>
<proteinExistence type="predicted"/>
<evidence type="ECO:0000313" key="1">
    <source>
        <dbReference type="EMBL" id="APX10512.1"/>
    </source>
</evidence>
<keyword evidence="2" id="KW-1185">Reference proteome</keyword>
<evidence type="ECO:0000313" key="2">
    <source>
        <dbReference type="Proteomes" id="UP000186336"/>
    </source>
</evidence>
<dbReference type="KEGG" id="tom:BWR18_01460"/>
<dbReference type="AlphaFoldDB" id="A0A1P8MR70"/>